<keyword evidence="2" id="KW-0808">Transferase</keyword>
<accession>A0A2S5G639</accession>
<dbReference type="CDD" id="cd24032">
    <property type="entry name" value="ASKHA_NBD_TsaB"/>
    <property type="match status" value="1"/>
</dbReference>
<dbReference type="RefSeq" id="WP_104059931.1">
    <property type="nucleotide sequence ID" value="NZ_PREZ01000013.1"/>
</dbReference>
<evidence type="ECO:0000313" key="2">
    <source>
        <dbReference type="EMBL" id="PPA68452.1"/>
    </source>
</evidence>
<dbReference type="InterPro" id="IPR022496">
    <property type="entry name" value="T6A_TsaB"/>
</dbReference>
<keyword evidence="3" id="KW-1185">Reference proteome</keyword>
<sequence length="235" mass="26038">MNVLVIDTSNYPLSIAVMNDKMVIAETMINSKKNHSLQAMPAIESTLASVDLSPKDLDRIVVAQGPGSYTGVRIGVTIAKTLAWTLKIPLVGVSSLAALTGPGRYFDGLMCPVFDARRGQAYTALYRFDEGQLVEVIKDTNVLMEDWIAGLSDRDEKILFTGQDVEGFWQQIKERLGNRAFRTPITGNLPRASEIGLIGMELEPGEVHDVVPNYIRLAEAEVKWLESQKREKDNE</sequence>
<dbReference type="GO" id="GO:0005829">
    <property type="term" value="C:cytosol"/>
    <property type="evidence" value="ECO:0007669"/>
    <property type="project" value="TreeGrafter"/>
</dbReference>
<dbReference type="InterPro" id="IPR000905">
    <property type="entry name" value="Gcp-like_dom"/>
</dbReference>
<reference evidence="2 3" key="1">
    <citation type="submission" date="2018-02" db="EMBL/GenBank/DDBJ databases">
        <title>Jeotgalibacillus proteolyticum sp. nov. a protease producing bacterium isolated from ocean sediments of Laizhou Bay.</title>
        <authorList>
            <person name="Li Y."/>
        </authorList>
    </citation>
    <scope>NUCLEOTIDE SEQUENCE [LARGE SCALE GENOMIC DNA]</scope>
    <source>
        <strain evidence="2 3">22-7</strain>
    </source>
</reference>
<feature type="domain" description="Gcp-like" evidence="1">
    <location>
        <begin position="30"/>
        <end position="223"/>
    </location>
</feature>
<gene>
    <name evidence="2" type="primary">tsaB</name>
    <name evidence="2" type="ORF">C4B60_21040</name>
</gene>
<dbReference type="PANTHER" id="PTHR11735">
    <property type="entry name" value="TRNA N6-ADENOSINE THREONYLCARBAMOYLTRANSFERASE"/>
    <property type="match status" value="1"/>
</dbReference>
<name>A0A2S5G639_9BACL</name>
<dbReference type="AlphaFoldDB" id="A0A2S5G639"/>
<comment type="caution">
    <text evidence="2">The sequence shown here is derived from an EMBL/GenBank/DDBJ whole genome shotgun (WGS) entry which is preliminary data.</text>
</comment>
<dbReference type="Proteomes" id="UP000239047">
    <property type="component" value="Unassembled WGS sequence"/>
</dbReference>
<protein>
    <submittedName>
        <fullName evidence="2">tRNA (Adenosine(37)-N6)-threonylcarbamoyltransferase complex dimerization subunit type 1 TsaB</fullName>
    </submittedName>
</protein>
<dbReference type="OrthoDB" id="9784166at2"/>
<proteinExistence type="predicted"/>
<evidence type="ECO:0000313" key="3">
    <source>
        <dbReference type="Proteomes" id="UP000239047"/>
    </source>
</evidence>
<dbReference type="InterPro" id="IPR043129">
    <property type="entry name" value="ATPase_NBD"/>
</dbReference>
<dbReference type="GO" id="GO:0016740">
    <property type="term" value="F:transferase activity"/>
    <property type="evidence" value="ECO:0007669"/>
    <property type="project" value="UniProtKB-KW"/>
</dbReference>
<dbReference type="GO" id="GO:0002949">
    <property type="term" value="P:tRNA threonylcarbamoyladenosine modification"/>
    <property type="evidence" value="ECO:0007669"/>
    <property type="project" value="InterPro"/>
</dbReference>
<dbReference type="NCBIfam" id="TIGR03725">
    <property type="entry name" value="T6A_YeaZ"/>
    <property type="match status" value="1"/>
</dbReference>
<dbReference type="SUPFAM" id="SSF53067">
    <property type="entry name" value="Actin-like ATPase domain"/>
    <property type="match status" value="2"/>
</dbReference>
<organism evidence="2 3">
    <name type="scientific">Jeotgalibacillus proteolyticus</name>
    <dbReference type="NCBI Taxonomy" id="2082395"/>
    <lineage>
        <taxon>Bacteria</taxon>
        <taxon>Bacillati</taxon>
        <taxon>Bacillota</taxon>
        <taxon>Bacilli</taxon>
        <taxon>Bacillales</taxon>
        <taxon>Caryophanaceae</taxon>
        <taxon>Jeotgalibacillus</taxon>
    </lineage>
</organism>
<dbReference type="Gene3D" id="3.30.420.40">
    <property type="match status" value="2"/>
</dbReference>
<evidence type="ECO:0000259" key="1">
    <source>
        <dbReference type="Pfam" id="PF00814"/>
    </source>
</evidence>
<dbReference type="PANTHER" id="PTHR11735:SF11">
    <property type="entry name" value="TRNA THREONYLCARBAMOYLADENOSINE BIOSYNTHESIS PROTEIN TSAB"/>
    <property type="match status" value="1"/>
</dbReference>
<dbReference type="Pfam" id="PF00814">
    <property type="entry name" value="TsaD"/>
    <property type="match status" value="1"/>
</dbReference>
<dbReference type="EMBL" id="PREZ01000013">
    <property type="protein sequence ID" value="PPA68452.1"/>
    <property type="molecule type" value="Genomic_DNA"/>
</dbReference>